<dbReference type="SMART" id="SM01007">
    <property type="entry name" value="Aldolase_II"/>
    <property type="match status" value="1"/>
</dbReference>
<dbReference type="Gene3D" id="3.40.225.10">
    <property type="entry name" value="Class II aldolase/adducin N-terminal domain"/>
    <property type="match status" value="1"/>
</dbReference>
<name>A0A1Q2CVH4_9ACTN</name>
<reference evidence="2 3" key="1">
    <citation type="journal article" date="2008" name="Int. J. Syst. Evol. Microbiol.">
        <title>Tessaracoccus flavescens sp. nov., isolated from marine sediment.</title>
        <authorList>
            <person name="Lee D.W."/>
            <person name="Lee S.D."/>
        </authorList>
    </citation>
    <scope>NUCLEOTIDE SEQUENCE [LARGE SCALE GENOMIC DNA]</scope>
    <source>
        <strain evidence="2 3">SST-39T</strain>
    </source>
</reference>
<dbReference type="Pfam" id="PF00596">
    <property type="entry name" value="Aldolase_II"/>
    <property type="match status" value="1"/>
</dbReference>
<dbReference type="STRING" id="399497.BW733_03820"/>
<dbReference type="InterPro" id="IPR001303">
    <property type="entry name" value="Aldolase_II/adducin_N"/>
</dbReference>
<gene>
    <name evidence="2" type="ORF">BW733_03820</name>
</gene>
<dbReference type="Proteomes" id="UP000188235">
    <property type="component" value="Chromosome"/>
</dbReference>
<evidence type="ECO:0000313" key="3">
    <source>
        <dbReference type="Proteomes" id="UP000188235"/>
    </source>
</evidence>
<dbReference type="InterPro" id="IPR036409">
    <property type="entry name" value="Aldolase_II/adducin_N_sf"/>
</dbReference>
<dbReference type="EMBL" id="CP019607">
    <property type="protein sequence ID" value="AQP50090.1"/>
    <property type="molecule type" value="Genomic_DNA"/>
</dbReference>
<dbReference type="AlphaFoldDB" id="A0A1Q2CVH4"/>
<sequence length="377" mass="40031">MKRFMSQEVTMSAQLHDELIRLANEFGSDEAYARAGGGNASVKHGGVLYIKPSGTTLATLRDNDLVPLRIPVLLEALVSDEEVDGDPVMAAATAARVGDPGGRRPSVEILFHALIPDSLVLHLHPLVANALTCHEDGRALAERLLGNEAIWVDYTDPGVPLAKEIHRERQAFEARTGHPAPAITLMGNHGIIVSGNNRDEVAQRITWLSATIQAAIDETPAPVVPQRADDGASVAEAFRVAAGRDAIAWSNDDVVRSASSLSAAAVSRGPLIPDQIVYAGSFPVILEGIDDVEAAVASYEAEHGRQPITAVAPGQCVASVGDTDKAATIALGTFLDALVVGRDADRLGGSRVLNERERHFIETWEAESYRQQVSAGS</sequence>
<proteinExistence type="predicted"/>
<evidence type="ECO:0000259" key="1">
    <source>
        <dbReference type="SMART" id="SM01007"/>
    </source>
</evidence>
<feature type="domain" description="Class II aldolase/adducin N-terminal" evidence="1">
    <location>
        <begin position="18"/>
        <end position="216"/>
    </location>
</feature>
<keyword evidence="3" id="KW-1185">Reference proteome</keyword>
<protein>
    <recommendedName>
        <fullName evidence="1">Class II aldolase/adducin N-terminal domain-containing protein</fullName>
    </recommendedName>
</protein>
<organism evidence="2 3">
    <name type="scientific">Tessaracoccus flavescens</name>
    <dbReference type="NCBI Taxonomy" id="399497"/>
    <lineage>
        <taxon>Bacteria</taxon>
        <taxon>Bacillati</taxon>
        <taxon>Actinomycetota</taxon>
        <taxon>Actinomycetes</taxon>
        <taxon>Propionibacteriales</taxon>
        <taxon>Propionibacteriaceae</taxon>
        <taxon>Tessaracoccus</taxon>
    </lineage>
</organism>
<dbReference type="SUPFAM" id="SSF53639">
    <property type="entry name" value="AraD/HMP-PK domain-like"/>
    <property type="match status" value="1"/>
</dbReference>
<dbReference type="KEGG" id="tfa:BW733_03820"/>
<accession>A0A1Q2CVH4</accession>
<evidence type="ECO:0000313" key="2">
    <source>
        <dbReference type="EMBL" id="AQP50090.1"/>
    </source>
</evidence>